<dbReference type="SUPFAM" id="SSF46626">
    <property type="entry name" value="Cytochrome c"/>
    <property type="match status" value="1"/>
</dbReference>
<dbReference type="PANTHER" id="PTHR19328:SF13">
    <property type="entry name" value="HIPL1 PROTEIN"/>
    <property type="match status" value="1"/>
</dbReference>
<dbReference type="EMBL" id="FUWZ01000003">
    <property type="protein sequence ID" value="SKA31311.1"/>
    <property type="molecule type" value="Genomic_DNA"/>
</dbReference>
<dbReference type="Pfam" id="PF00034">
    <property type="entry name" value="Cytochrom_C"/>
    <property type="match status" value="1"/>
</dbReference>
<dbReference type="GO" id="GO:0009055">
    <property type="term" value="F:electron transfer activity"/>
    <property type="evidence" value="ECO:0007669"/>
    <property type="project" value="InterPro"/>
</dbReference>
<dbReference type="STRING" id="634771.SAMN04488128_103451"/>
<dbReference type="Gene3D" id="1.10.760.10">
    <property type="entry name" value="Cytochrome c-like domain"/>
    <property type="match status" value="1"/>
</dbReference>
<keyword evidence="3 4" id="KW-0408">Iron</keyword>
<dbReference type="GO" id="GO:0020037">
    <property type="term" value="F:heme binding"/>
    <property type="evidence" value="ECO:0007669"/>
    <property type="project" value="InterPro"/>
</dbReference>
<sequence>MKRTGILFLIVIIAAAGAYWLLRPEQPADFTQPVEATLQLNKTTLGISTIASDLNVPWEIVWGPDNQLWFTEQSGTISKVDPHTGIKKLLLTIPEVYRQRTLGLLGMAIHPDKDKPYVFVDYTHRNKDATIVSRLVRYTYTADTLKDPLLLLELPGSTGHNGSRVAISPDGKVLLSTGDAARDQNAPDTASRNGKVLRLNIDGTVPSDNPYPGNYMWSRGHRNIQGLVFTDKGHLFASEHGDATDDELNRIGKGGYYGWARIEGYADRPDEKAHADSFPFMAPLKAWTPTIAPAGIDYYASGKIPEWKNSLLLGTLKAASLHILHLNDTQDAVTAEEVLLAGKYGRLRDLCVSPEGDVYIATSNRDWNPGKGFPLPHDDRILRIAALKPGQTVPATATRENAQPVTDPAAATSGATLYKNYCEACHKTDGKGVPASFPPLAGNPLVTGKATPLVQTILHGRTGDAKSKNSSYGEQMPAFNFLKDEEIAAITTYIRNSWGNHADSIRAAAITKERQP</sequence>
<dbReference type="InterPro" id="IPR012938">
    <property type="entry name" value="Glc/Sorbosone_DH"/>
</dbReference>
<evidence type="ECO:0000256" key="3">
    <source>
        <dbReference type="ARBA" id="ARBA00023004"/>
    </source>
</evidence>
<evidence type="ECO:0000313" key="7">
    <source>
        <dbReference type="Proteomes" id="UP000190367"/>
    </source>
</evidence>
<dbReference type="InterPro" id="IPR009056">
    <property type="entry name" value="Cyt_c-like_dom"/>
</dbReference>
<evidence type="ECO:0000259" key="5">
    <source>
        <dbReference type="PROSITE" id="PS51007"/>
    </source>
</evidence>
<dbReference type="RefSeq" id="WP_078670801.1">
    <property type="nucleotide sequence ID" value="NZ_FUWZ01000003.1"/>
</dbReference>
<dbReference type="AlphaFoldDB" id="A0A1T4STU7"/>
<dbReference type="GO" id="GO:0046872">
    <property type="term" value="F:metal ion binding"/>
    <property type="evidence" value="ECO:0007669"/>
    <property type="project" value="UniProtKB-KW"/>
</dbReference>
<name>A0A1T4STU7_9BACT</name>
<dbReference type="InterPro" id="IPR011041">
    <property type="entry name" value="Quinoprot_gluc/sorb_DH_b-prop"/>
</dbReference>
<reference evidence="7" key="1">
    <citation type="submission" date="2017-02" db="EMBL/GenBank/DDBJ databases">
        <authorList>
            <person name="Varghese N."/>
            <person name="Submissions S."/>
        </authorList>
    </citation>
    <scope>NUCLEOTIDE SEQUENCE [LARGE SCALE GENOMIC DNA]</scope>
    <source>
        <strain evidence="7">DSM 22224</strain>
    </source>
</reference>
<dbReference type="InterPro" id="IPR036909">
    <property type="entry name" value="Cyt_c-like_dom_sf"/>
</dbReference>
<dbReference type="OrthoDB" id="9770043at2"/>
<keyword evidence="2 4" id="KW-0479">Metal-binding</keyword>
<evidence type="ECO:0000313" key="6">
    <source>
        <dbReference type="EMBL" id="SKA31311.1"/>
    </source>
</evidence>
<dbReference type="PROSITE" id="PS51007">
    <property type="entry name" value="CYTC"/>
    <property type="match status" value="1"/>
</dbReference>
<dbReference type="Proteomes" id="UP000190367">
    <property type="component" value="Unassembled WGS sequence"/>
</dbReference>
<evidence type="ECO:0000256" key="1">
    <source>
        <dbReference type="ARBA" id="ARBA00022617"/>
    </source>
</evidence>
<dbReference type="SUPFAM" id="SSF50952">
    <property type="entry name" value="Soluble quinoprotein glucose dehydrogenase"/>
    <property type="match status" value="1"/>
</dbReference>
<accession>A0A1T4STU7</accession>
<dbReference type="Pfam" id="PF07995">
    <property type="entry name" value="GSDH"/>
    <property type="match status" value="1"/>
</dbReference>
<protein>
    <submittedName>
        <fullName evidence="6">Glucose/arabinose dehydrogenase, beta-propeller fold</fullName>
    </submittedName>
</protein>
<evidence type="ECO:0000256" key="2">
    <source>
        <dbReference type="ARBA" id="ARBA00022723"/>
    </source>
</evidence>
<feature type="domain" description="Cytochrome c" evidence="5">
    <location>
        <begin position="409"/>
        <end position="498"/>
    </location>
</feature>
<keyword evidence="7" id="KW-1185">Reference proteome</keyword>
<evidence type="ECO:0000256" key="4">
    <source>
        <dbReference type="PROSITE-ProRule" id="PRU00433"/>
    </source>
</evidence>
<proteinExistence type="predicted"/>
<dbReference type="PANTHER" id="PTHR19328">
    <property type="entry name" value="HEDGEHOG-INTERACTING PROTEIN"/>
    <property type="match status" value="1"/>
</dbReference>
<gene>
    <name evidence="6" type="ORF">SAMN04488128_103451</name>
</gene>
<keyword evidence="1 4" id="KW-0349">Heme</keyword>
<dbReference type="Gene3D" id="2.120.10.30">
    <property type="entry name" value="TolB, C-terminal domain"/>
    <property type="match status" value="1"/>
</dbReference>
<organism evidence="6 7">
    <name type="scientific">Chitinophaga eiseniae</name>
    <dbReference type="NCBI Taxonomy" id="634771"/>
    <lineage>
        <taxon>Bacteria</taxon>
        <taxon>Pseudomonadati</taxon>
        <taxon>Bacteroidota</taxon>
        <taxon>Chitinophagia</taxon>
        <taxon>Chitinophagales</taxon>
        <taxon>Chitinophagaceae</taxon>
        <taxon>Chitinophaga</taxon>
    </lineage>
</organism>
<dbReference type="InterPro" id="IPR011042">
    <property type="entry name" value="6-blade_b-propeller_TolB-like"/>
</dbReference>